<dbReference type="AlphaFoldDB" id="A0A0E3KZ82"/>
<evidence type="ECO:0000313" key="6">
    <source>
        <dbReference type="Proteomes" id="UP000066529"/>
    </source>
</evidence>
<organism evidence="5 6">
    <name type="scientific">Methanosarcina thermophila (strain ATCC 43570 / DSM 1825 / OCM 12 / VKM B-1830 / TM-1)</name>
    <dbReference type="NCBI Taxonomy" id="523844"/>
    <lineage>
        <taxon>Archaea</taxon>
        <taxon>Methanobacteriati</taxon>
        <taxon>Methanobacteriota</taxon>
        <taxon>Stenosarchaea group</taxon>
        <taxon>Methanomicrobia</taxon>
        <taxon>Methanosarcinales</taxon>
        <taxon>Methanosarcinaceae</taxon>
        <taxon>Methanosarcina</taxon>
    </lineage>
</organism>
<dbReference type="SUPFAM" id="SSF53335">
    <property type="entry name" value="S-adenosyl-L-methionine-dependent methyltransferases"/>
    <property type="match status" value="1"/>
</dbReference>
<dbReference type="GO" id="GO:0032259">
    <property type="term" value="P:methylation"/>
    <property type="evidence" value="ECO:0007669"/>
    <property type="project" value="UniProtKB-KW"/>
</dbReference>
<dbReference type="Proteomes" id="UP000066529">
    <property type="component" value="Chromosome"/>
</dbReference>
<evidence type="ECO:0000256" key="3">
    <source>
        <dbReference type="ARBA" id="ARBA00022691"/>
    </source>
</evidence>
<dbReference type="GO" id="GO:0008757">
    <property type="term" value="F:S-adenosylmethionine-dependent methyltransferase activity"/>
    <property type="evidence" value="ECO:0007669"/>
    <property type="project" value="InterPro"/>
</dbReference>
<dbReference type="InterPro" id="IPR029063">
    <property type="entry name" value="SAM-dependent_MTases_sf"/>
</dbReference>
<dbReference type="CDD" id="cd02440">
    <property type="entry name" value="AdoMet_MTases"/>
    <property type="match status" value="1"/>
</dbReference>
<dbReference type="PATRIC" id="fig|523844.20.peg.2556"/>
<dbReference type="InterPro" id="IPR013216">
    <property type="entry name" value="Methyltransf_11"/>
</dbReference>
<sequence>MHKSDAYSLSSSQVAPAKNHFFAWDREYAHLKWGGPAPVRNIQAYLLPGYRVLDAGSGGGRYLGELARHYDAIGIDISLTALKASRAQLARSGRFAEHLGADVSKLPLKAHAFDGILCYGVLQHLFKQERESAVREFHYILRKGGFVFFEAFGCEDMRCGGEPSNPYEERTFSRQSGIIYHYFTKEEVRALFGRFEVIELEEITKEKTFRGETYRRHLVRGIFRKP</sequence>
<dbReference type="STRING" id="523844.MSTHT_2070"/>
<dbReference type="GeneID" id="41602542"/>
<gene>
    <name evidence="5" type="ORF">MSTHT_2070</name>
</gene>
<keyword evidence="2" id="KW-0808">Transferase</keyword>
<name>A0A0E3KZ82_METTT</name>
<evidence type="ECO:0000313" key="5">
    <source>
        <dbReference type="EMBL" id="AKB13828.1"/>
    </source>
</evidence>
<keyword evidence="1" id="KW-0489">Methyltransferase</keyword>
<dbReference type="PANTHER" id="PTHR43464:SF19">
    <property type="entry name" value="UBIQUINONE BIOSYNTHESIS O-METHYLTRANSFERASE, MITOCHONDRIAL"/>
    <property type="match status" value="1"/>
</dbReference>
<accession>A0A0E3KZ82</accession>
<dbReference type="PANTHER" id="PTHR43464">
    <property type="entry name" value="METHYLTRANSFERASE"/>
    <property type="match status" value="1"/>
</dbReference>
<proteinExistence type="predicted"/>
<dbReference type="Pfam" id="PF08241">
    <property type="entry name" value="Methyltransf_11"/>
    <property type="match status" value="1"/>
</dbReference>
<feature type="domain" description="Methyltransferase type 11" evidence="4">
    <location>
        <begin position="53"/>
        <end position="149"/>
    </location>
</feature>
<dbReference type="KEGG" id="mthr:MSTHT_2070"/>
<evidence type="ECO:0000256" key="1">
    <source>
        <dbReference type="ARBA" id="ARBA00022603"/>
    </source>
</evidence>
<dbReference type="OrthoDB" id="8915at2157"/>
<dbReference type="Gene3D" id="3.40.50.150">
    <property type="entry name" value="Vaccinia Virus protein VP39"/>
    <property type="match status" value="1"/>
</dbReference>
<keyword evidence="3" id="KW-0949">S-adenosyl-L-methionine</keyword>
<dbReference type="EMBL" id="CP009501">
    <property type="protein sequence ID" value="AKB13828.1"/>
    <property type="molecule type" value="Genomic_DNA"/>
</dbReference>
<reference evidence="5 6" key="1">
    <citation type="submission" date="2014-07" db="EMBL/GenBank/DDBJ databases">
        <title>Methanogenic archaea and the global carbon cycle.</title>
        <authorList>
            <person name="Henriksen J.R."/>
            <person name="Luke J."/>
            <person name="Reinhart S."/>
            <person name="Benedict M.N."/>
            <person name="Youngblut N.D."/>
            <person name="Metcalf M.E."/>
            <person name="Whitaker R.J."/>
            <person name="Metcalf W.W."/>
        </authorList>
    </citation>
    <scope>NUCLEOTIDE SEQUENCE [LARGE SCALE GENOMIC DNA]</scope>
    <source>
        <strain evidence="6">ATCC 43570 / DSM 1825 / OCM 12 / VKM B-1830 / TM-1</strain>
    </source>
</reference>
<evidence type="ECO:0000256" key="2">
    <source>
        <dbReference type="ARBA" id="ARBA00022679"/>
    </source>
</evidence>
<protein>
    <submittedName>
        <fullName evidence="5">LysM protein</fullName>
    </submittedName>
</protein>
<dbReference type="RefSeq" id="WP_048167818.1">
    <property type="nucleotide sequence ID" value="NZ_CP009501.1"/>
</dbReference>
<evidence type="ECO:0000259" key="4">
    <source>
        <dbReference type="Pfam" id="PF08241"/>
    </source>
</evidence>
<dbReference type="HOGENOM" id="CLU_091228_0_0_2"/>